<gene>
    <name evidence="1" type="ORF">CH367_07940</name>
</gene>
<proteinExistence type="predicted"/>
<name>A0ABX4NNQ1_9LEPT</name>
<reference evidence="1 2" key="1">
    <citation type="submission" date="2017-07" db="EMBL/GenBank/DDBJ databases">
        <title>Leptospira spp. isolated from tropical soils.</title>
        <authorList>
            <person name="Thibeaux R."/>
            <person name="Iraola G."/>
            <person name="Ferres I."/>
            <person name="Bierque E."/>
            <person name="Girault D."/>
            <person name="Soupe-Gilbert M.-E."/>
            <person name="Picardeau M."/>
            <person name="Goarant C."/>
        </authorList>
    </citation>
    <scope>NUCLEOTIDE SEQUENCE [LARGE SCALE GENOMIC DNA]</scope>
    <source>
        <strain evidence="1 2">FH4-C-A1</strain>
    </source>
</reference>
<keyword evidence="2" id="KW-1185">Reference proteome</keyword>
<comment type="caution">
    <text evidence="1">The sequence shown here is derived from an EMBL/GenBank/DDBJ whole genome shotgun (WGS) entry which is preliminary data.</text>
</comment>
<dbReference type="EMBL" id="NPDS01000002">
    <property type="protein sequence ID" value="PJZ58460.1"/>
    <property type="molecule type" value="Genomic_DNA"/>
</dbReference>
<accession>A0ABX4NNQ1</accession>
<protein>
    <submittedName>
        <fullName evidence="1">Uncharacterized protein</fullName>
    </submittedName>
</protein>
<organism evidence="1 2">
    <name type="scientific">Leptospira barantonii</name>
    <dbReference type="NCBI Taxonomy" id="2023184"/>
    <lineage>
        <taxon>Bacteria</taxon>
        <taxon>Pseudomonadati</taxon>
        <taxon>Spirochaetota</taxon>
        <taxon>Spirochaetia</taxon>
        <taxon>Leptospirales</taxon>
        <taxon>Leptospiraceae</taxon>
        <taxon>Leptospira</taxon>
    </lineage>
</organism>
<evidence type="ECO:0000313" key="1">
    <source>
        <dbReference type="EMBL" id="PJZ58460.1"/>
    </source>
</evidence>
<sequence>MYARNNGDAYWVPDKFLNLYQSVGETNSSLGYPTSDPYWHGPFMLDMRQNFENGCMNIGLANSPLSYPQIYSQEVCDANP</sequence>
<evidence type="ECO:0000313" key="2">
    <source>
        <dbReference type="Proteomes" id="UP000231879"/>
    </source>
</evidence>
<dbReference type="Proteomes" id="UP000231879">
    <property type="component" value="Unassembled WGS sequence"/>
</dbReference>